<proteinExistence type="predicted"/>
<dbReference type="AlphaFoldDB" id="A0A5B8R8Z2"/>
<protein>
    <submittedName>
        <fullName evidence="2">Uncharacterized protein</fullName>
    </submittedName>
</protein>
<dbReference type="SUPFAM" id="SSF58113">
    <property type="entry name" value="Apolipoprotein A-I"/>
    <property type="match status" value="1"/>
</dbReference>
<dbReference type="Gene3D" id="1.20.120.20">
    <property type="entry name" value="Apolipoprotein"/>
    <property type="match status" value="1"/>
</dbReference>
<name>A0A5B8R8Z2_9ZZZZ</name>
<evidence type="ECO:0000313" key="2">
    <source>
        <dbReference type="EMBL" id="QEA04443.1"/>
    </source>
</evidence>
<dbReference type="EMBL" id="MN079084">
    <property type="protein sequence ID" value="QEA04443.1"/>
    <property type="molecule type" value="Genomic_DNA"/>
</dbReference>
<keyword evidence="1" id="KW-0175">Coiled coil</keyword>
<sequence>MRYVLFTCLLTGLILSAPLAAAEGSAAGNGAETTMEQGGESNLEALQRYSAEKRDQAVTKAHELMDALDKRIANLRERADEQWSEMNEATREKTQASLRALEDEREDLGRAFDRLGESSAETWDDVKTGFVDSYRQLREHFQATEKETPKPDMSRE</sequence>
<reference evidence="2" key="1">
    <citation type="submission" date="2019-06" db="EMBL/GenBank/DDBJ databases">
        <authorList>
            <person name="Murdoch R.W."/>
            <person name="Fathepure B."/>
        </authorList>
    </citation>
    <scope>NUCLEOTIDE SEQUENCE</scope>
</reference>
<feature type="coiled-coil region" evidence="1">
    <location>
        <begin position="58"/>
        <end position="118"/>
    </location>
</feature>
<gene>
    <name evidence="2" type="ORF">KBTEX_00751</name>
</gene>
<accession>A0A5B8R8Z2</accession>
<organism evidence="2">
    <name type="scientific">uncultured organism</name>
    <dbReference type="NCBI Taxonomy" id="155900"/>
    <lineage>
        <taxon>unclassified sequences</taxon>
        <taxon>environmental samples</taxon>
    </lineage>
</organism>
<evidence type="ECO:0000256" key="1">
    <source>
        <dbReference type="SAM" id="Coils"/>
    </source>
</evidence>